<dbReference type="Proteomes" id="UP000182248">
    <property type="component" value="Unassembled WGS sequence"/>
</dbReference>
<keyword evidence="2" id="KW-1185">Reference proteome</keyword>
<organism evidence="1 2">
    <name type="scientific">Sinomicrobium oceani</name>
    <dbReference type="NCBI Taxonomy" id="1150368"/>
    <lineage>
        <taxon>Bacteria</taxon>
        <taxon>Pseudomonadati</taxon>
        <taxon>Bacteroidota</taxon>
        <taxon>Flavobacteriia</taxon>
        <taxon>Flavobacteriales</taxon>
        <taxon>Flavobacteriaceae</taxon>
        <taxon>Sinomicrobium</taxon>
    </lineage>
</organism>
<evidence type="ECO:0000313" key="1">
    <source>
        <dbReference type="EMBL" id="SFW24337.1"/>
    </source>
</evidence>
<dbReference type="EMBL" id="FPJE01000003">
    <property type="protein sequence ID" value="SFW24337.1"/>
    <property type="molecule type" value="Genomic_DNA"/>
</dbReference>
<dbReference type="STRING" id="1150368.SAMN02927921_00652"/>
<accession>A0A1K1MMM5</accession>
<evidence type="ECO:0000313" key="2">
    <source>
        <dbReference type="Proteomes" id="UP000182248"/>
    </source>
</evidence>
<dbReference type="RefSeq" id="WP_072315942.1">
    <property type="nucleotide sequence ID" value="NZ_FPJE01000003.1"/>
</dbReference>
<sequence length="157" mass="17384">MHKSVWEIYMYRHSVTINCAVTERSSGSMSSGNGGGTYHFPGLYRKAANHPEPGTTVIPYPSVTTGILMFAGNIWFSDGTTCIDLYSGKVLLTSKNNSSGRLFIGTDLDDASEAVLIRATEHAHAGIVFPINVLRSEIIKYSMFKKYYNQNVFLMTE</sequence>
<reference evidence="1 2" key="1">
    <citation type="submission" date="2016-11" db="EMBL/GenBank/DDBJ databases">
        <authorList>
            <person name="Jaros S."/>
            <person name="Januszkiewicz K."/>
            <person name="Wedrychowicz H."/>
        </authorList>
    </citation>
    <scope>NUCLEOTIDE SEQUENCE [LARGE SCALE GENOMIC DNA]</scope>
    <source>
        <strain evidence="1 2">CGMCC 1.12145</strain>
    </source>
</reference>
<protein>
    <submittedName>
        <fullName evidence="1">Uncharacterized protein</fullName>
    </submittedName>
</protein>
<dbReference type="AlphaFoldDB" id="A0A1K1MMM5"/>
<proteinExistence type="predicted"/>
<name>A0A1K1MMM5_9FLAO</name>
<gene>
    <name evidence="1" type="ORF">SAMN02927921_00652</name>
</gene>